<gene>
    <name evidence="1" type="ORF">ACFPFU_20950</name>
</gene>
<evidence type="ECO:0000313" key="2">
    <source>
        <dbReference type="Proteomes" id="UP001595818"/>
    </source>
</evidence>
<evidence type="ECO:0000313" key="1">
    <source>
        <dbReference type="EMBL" id="MFC4874186.1"/>
    </source>
</evidence>
<protein>
    <recommendedName>
        <fullName evidence="3">DUF3575 domain-containing protein</fullName>
    </recommendedName>
</protein>
<dbReference type="Proteomes" id="UP001595818">
    <property type="component" value="Unassembled WGS sequence"/>
</dbReference>
<name>A0ABV9T5Z6_9BACT</name>
<reference evidence="2" key="1">
    <citation type="journal article" date="2019" name="Int. J. Syst. Evol. Microbiol.">
        <title>The Global Catalogue of Microorganisms (GCM) 10K type strain sequencing project: providing services to taxonomists for standard genome sequencing and annotation.</title>
        <authorList>
            <consortium name="The Broad Institute Genomics Platform"/>
            <consortium name="The Broad Institute Genome Sequencing Center for Infectious Disease"/>
            <person name="Wu L."/>
            <person name="Ma J."/>
        </authorList>
    </citation>
    <scope>NUCLEOTIDE SEQUENCE [LARGE SCALE GENOMIC DNA]</scope>
    <source>
        <strain evidence="2">CGMCC 4.7466</strain>
    </source>
</reference>
<dbReference type="EMBL" id="JBHSJJ010000016">
    <property type="protein sequence ID" value="MFC4874186.1"/>
    <property type="molecule type" value="Genomic_DNA"/>
</dbReference>
<proteinExistence type="predicted"/>
<dbReference type="RefSeq" id="WP_377067794.1">
    <property type="nucleotide sequence ID" value="NZ_JBHSJJ010000016.1"/>
</dbReference>
<evidence type="ECO:0008006" key="3">
    <source>
        <dbReference type="Google" id="ProtNLM"/>
    </source>
</evidence>
<accession>A0ABV9T5Z6</accession>
<organism evidence="1 2">
    <name type="scientific">Negadavirga shengliensis</name>
    <dbReference type="NCBI Taxonomy" id="1389218"/>
    <lineage>
        <taxon>Bacteria</taxon>
        <taxon>Pseudomonadati</taxon>
        <taxon>Bacteroidota</taxon>
        <taxon>Cytophagia</taxon>
        <taxon>Cytophagales</taxon>
        <taxon>Cyclobacteriaceae</taxon>
        <taxon>Negadavirga</taxon>
    </lineage>
</organism>
<keyword evidence="2" id="KW-1185">Reference proteome</keyword>
<sequence length="190" mass="21447">MKVSLFIFILSSGMFLVTHHELKAQKNSEAVGLEIETDPLAYFLSGYSFHLAYTFKHIRASMGVFGIEQPGFFLGNEKLAVFSSGYDLKADYLFGNLRGLFLGVQMTYGKETIELKNGQAREENNGFTYGIRSGYRIMLGKKDKQFKGLYVIPWIALMHAPGAKPVQVGPEEYRPAAWIPFPTVHIGYRF</sequence>
<comment type="caution">
    <text evidence="1">The sequence shown here is derived from an EMBL/GenBank/DDBJ whole genome shotgun (WGS) entry which is preliminary data.</text>
</comment>